<dbReference type="AlphaFoldDB" id="A0AAV1YQI5"/>
<name>A0AAV1YQI5_9ARAC</name>
<keyword evidence="3" id="KW-1185">Reference proteome</keyword>
<comment type="caution">
    <text evidence="2">The sequence shown here is derived from an EMBL/GenBank/DDBJ whole genome shotgun (WGS) entry which is preliminary data.</text>
</comment>
<feature type="region of interest" description="Disordered" evidence="1">
    <location>
        <begin position="76"/>
        <end position="96"/>
    </location>
</feature>
<proteinExistence type="predicted"/>
<dbReference type="EMBL" id="CAXIEN010000001">
    <property type="protein sequence ID" value="CAL1261169.1"/>
    <property type="molecule type" value="Genomic_DNA"/>
</dbReference>
<gene>
    <name evidence="2" type="ORF">LARSCL_LOCUS241</name>
</gene>
<feature type="compositionally biased region" description="Polar residues" evidence="1">
    <location>
        <begin position="30"/>
        <end position="45"/>
    </location>
</feature>
<evidence type="ECO:0000313" key="2">
    <source>
        <dbReference type="EMBL" id="CAL1261169.1"/>
    </source>
</evidence>
<feature type="region of interest" description="Disordered" evidence="1">
    <location>
        <begin position="1"/>
        <end position="45"/>
    </location>
</feature>
<feature type="compositionally biased region" description="Basic and acidic residues" evidence="1">
    <location>
        <begin position="1"/>
        <end position="14"/>
    </location>
</feature>
<feature type="compositionally biased region" description="Polar residues" evidence="1">
    <location>
        <begin position="87"/>
        <end position="96"/>
    </location>
</feature>
<evidence type="ECO:0000313" key="3">
    <source>
        <dbReference type="Proteomes" id="UP001497382"/>
    </source>
</evidence>
<organism evidence="2 3">
    <name type="scientific">Larinioides sclopetarius</name>
    <dbReference type="NCBI Taxonomy" id="280406"/>
    <lineage>
        <taxon>Eukaryota</taxon>
        <taxon>Metazoa</taxon>
        <taxon>Ecdysozoa</taxon>
        <taxon>Arthropoda</taxon>
        <taxon>Chelicerata</taxon>
        <taxon>Arachnida</taxon>
        <taxon>Araneae</taxon>
        <taxon>Araneomorphae</taxon>
        <taxon>Entelegynae</taxon>
        <taxon>Araneoidea</taxon>
        <taxon>Araneidae</taxon>
        <taxon>Larinioides</taxon>
    </lineage>
</organism>
<dbReference type="Proteomes" id="UP001497382">
    <property type="component" value="Unassembled WGS sequence"/>
</dbReference>
<evidence type="ECO:0000256" key="1">
    <source>
        <dbReference type="SAM" id="MobiDB-lite"/>
    </source>
</evidence>
<accession>A0AAV1YQI5</accession>
<reference evidence="2 3" key="1">
    <citation type="submission" date="2024-04" db="EMBL/GenBank/DDBJ databases">
        <authorList>
            <person name="Rising A."/>
            <person name="Reimegard J."/>
            <person name="Sonavane S."/>
            <person name="Akerstrom W."/>
            <person name="Nylinder S."/>
            <person name="Hedman E."/>
            <person name="Kallberg Y."/>
        </authorList>
    </citation>
    <scope>NUCLEOTIDE SEQUENCE [LARGE SCALE GENOMIC DNA]</scope>
</reference>
<protein>
    <submittedName>
        <fullName evidence="2">Uncharacterized protein</fullName>
    </submittedName>
</protein>
<sequence length="116" mass="12400">MKLEMESKEIKDTEMGVNNKTDSQHKGDSVVNSSASTSLATTDGIQSNKVLAEEISISKLEEFLKPEDSEVCMTDVSSVQDSDHAPASTSQLNSNESCITKISSEDILSATEGQGI</sequence>